<dbReference type="PANTHER" id="PTHR23067">
    <property type="entry name" value="DOUBLE-STRANDED RNA-BINDING ZINC FINGER PROTEIN"/>
    <property type="match status" value="1"/>
</dbReference>
<accession>A0ABV0XGT5</accession>
<protein>
    <submittedName>
        <fullName evidence="8">Uncharacterized protein</fullName>
    </submittedName>
</protein>
<organism evidence="8 9">
    <name type="scientific">Ameca splendens</name>
    <dbReference type="NCBI Taxonomy" id="208324"/>
    <lineage>
        <taxon>Eukaryota</taxon>
        <taxon>Metazoa</taxon>
        <taxon>Chordata</taxon>
        <taxon>Craniata</taxon>
        <taxon>Vertebrata</taxon>
        <taxon>Euteleostomi</taxon>
        <taxon>Actinopterygii</taxon>
        <taxon>Neopterygii</taxon>
        <taxon>Teleostei</taxon>
        <taxon>Neoteleostei</taxon>
        <taxon>Acanthomorphata</taxon>
        <taxon>Ovalentaria</taxon>
        <taxon>Atherinomorphae</taxon>
        <taxon>Cyprinodontiformes</taxon>
        <taxon>Goodeidae</taxon>
        <taxon>Ameca</taxon>
    </lineage>
</organism>
<sequence length="81" mass="8978">MSEEDAPHTFSLTHAETQTLTSESSANTGEAMQLQVSKDTEEKRMDPVQKAVINHTFGAPLVKTKRPVISCNVCQIRFNSE</sequence>
<evidence type="ECO:0000256" key="5">
    <source>
        <dbReference type="ARBA" id="ARBA00022833"/>
    </source>
</evidence>
<evidence type="ECO:0000256" key="7">
    <source>
        <dbReference type="SAM" id="MobiDB-lite"/>
    </source>
</evidence>
<comment type="caution">
    <text evidence="8">The sequence shown here is derived from an EMBL/GenBank/DDBJ whole genome shotgun (WGS) entry which is preliminary data.</text>
</comment>
<keyword evidence="6" id="KW-0539">Nucleus</keyword>
<keyword evidence="4" id="KW-0863">Zinc-finger</keyword>
<keyword evidence="9" id="KW-1185">Reference proteome</keyword>
<evidence type="ECO:0000256" key="1">
    <source>
        <dbReference type="ARBA" id="ARBA00004123"/>
    </source>
</evidence>
<dbReference type="PANTHER" id="PTHR23067:SF13">
    <property type="entry name" value="ZINC FINGER PROTEIN 385A"/>
    <property type="match status" value="1"/>
</dbReference>
<reference evidence="8 9" key="1">
    <citation type="submission" date="2021-06" db="EMBL/GenBank/DDBJ databases">
        <authorList>
            <person name="Palmer J.M."/>
        </authorList>
    </citation>
    <scope>NUCLEOTIDE SEQUENCE [LARGE SCALE GENOMIC DNA]</scope>
    <source>
        <strain evidence="8 9">AS_MEX2019</strain>
        <tissue evidence="8">Muscle</tissue>
    </source>
</reference>
<evidence type="ECO:0000313" key="9">
    <source>
        <dbReference type="Proteomes" id="UP001469553"/>
    </source>
</evidence>
<gene>
    <name evidence="8" type="ORF">AMECASPLE_022126</name>
</gene>
<evidence type="ECO:0000313" key="8">
    <source>
        <dbReference type="EMBL" id="MEQ2280657.1"/>
    </source>
</evidence>
<proteinExistence type="predicted"/>
<dbReference type="InterPro" id="IPR051845">
    <property type="entry name" value="Znf385"/>
</dbReference>
<dbReference type="Proteomes" id="UP001469553">
    <property type="component" value="Unassembled WGS sequence"/>
</dbReference>
<comment type="subcellular location">
    <subcellularLocation>
        <location evidence="1">Nucleus</location>
    </subcellularLocation>
</comment>
<dbReference type="EMBL" id="JAHRIP010001951">
    <property type="protein sequence ID" value="MEQ2280657.1"/>
    <property type="molecule type" value="Genomic_DNA"/>
</dbReference>
<evidence type="ECO:0000256" key="3">
    <source>
        <dbReference type="ARBA" id="ARBA00022737"/>
    </source>
</evidence>
<feature type="non-terminal residue" evidence="8">
    <location>
        <position position="81"/>
    </location>
</feature>
<keyword evidence="2" id="KW-0479">Metal-binding</keyword>
<evidence type="ECO:0000256" key="2">
    <source>
        <dbReference type="ARBA" id="ARBA00022723"/>
    </source>
</evidence>
<name>A0ABV0XGT5_9TELE</name>
<keyword evidence="5" id="KW-0862">Zinc</keyword>
<evidence type="ECO:0000256" key="6">
    <source>
        <dbReference type="ARBA" id="ARBA00023242"/>
    </source>
</evidence>
<keyword evidence="3" id="KW-0677">Repeat</keyword>
<evidence type="ECO:0000256" key="4">
    <source>
        <dbReference type="ARBA" id="ARBA00022771"/>
    </source>
</evidence>
<feature type="region of interest" description="Disordered" evidence="7">
    <location>
        <begin position="1"/>
        <end position="45"/>
    </location>
</feature>
<feature type="compositionally biased region" description="Polar residues" evidence="7">
    <location>
        <begin position="10"/>
        <end position="37"/>
    </location>
</feature>